<dbReference type="SMART" id="SM00360">
    <property type="entry name" value="RRM"/>
    <property type="match status" value="2"/>
</dbReference>
<evidence type="ECO:0000256" key="1">
    <source>
        <dbReference type="ARBA" id="ARBA00022737"/>
    </source>
</evidence>
<dbReference type="Proteomes" id="UP000807769">
    <property type="component" value="Unassembled WGS sequence"/>
</dbReference>
<evidence type="ECO:0000256" key="3">
    <source>
        <dbReference type="PROSITE-ProRule" id="PRU00176"/>
    </source>
</evidence>
<dbReference type="InterPro" id="IPR012677">
    <property type="entry name" value="Nucleotide-bd_a/b_plait_sf"/>
</dbReference>
<dbReference type="GeneID" id="64624989"/>
<feature type="domain" description="RRM" evidence="5">
    <location>
        <begin position="78"/>
        <end position="157"/>
    </location>
</feature>
<accession>A0A9P7EAS9</accession>
<dbReference type="RefSeq" id="XP_041193069.1">
    <property type="nucleotide sequence ID" value="XM_041330972.1"/>
</dbReference>
<dbReference type="SUPFAM" id="SSF54928">
    <property type="entry name" value="RNA-binding domain, RBD"/>
    <property type="match status" value="2"/>
</dbReference>
<dbReference type="CDD" id="cd00590">
    <property type="entry name" value="RRM_SF"/>
    <property type="match status" value="1"/>
</dbReference>
<evidence type="ECO:0000259" key="5">
    <source>
        <dbReference type="PROSITE" id="PS50102"/>
    </source>
</evidence>
<dbReference type="PANTHER" id="PTHR23236:SF119">
    <property type="entry name" value="NUCLEAR RNA-BINDING PROTEIN SART-3"/>
    <property type="match status" value="1"/>
</dbReference>
<reference evidence="6" key="1">
    <citation type="journal article" date="2020" name="New Phytol.">
        <title>Comparative genomics reveals dynamic genome evolution in host specialist ectomycorrhizal fungi.</title>
        <authorList>
            <person name="Lofgren L.A."/>
            <person name="Nguyen N.H."/>
            <person name="Vilgalys R."/>
            <person name="Ruytinx J."/>
            <person name="Liao H.L."/>
            <person name="Branco S."/>
            <person name="Kuo A."/>
            <person name="LaButti K."/>
            <person name="Lipzen A."/>
            <person name="Andreopoulos W."/>
            <person name="Pangilinan J."/>
            <person name="Riley R."/>
            <person name="Hundley H."/>
            <person name="Na H."/>
            <person name="Barry K."/>
            <person name="Grigoriev I.V."/>
            <person name="Stajich J.E."/>
            <person name="Kennedy P.G."/>
        </authorList>
    </citation>
    <scope>NUCLEOTIDE SEQUENCE</scope>
    <source>
        <strain evidence="6">MN1</strain>
    </source>
</reference>
<sequence>MFSKALLAQSRTFSVSLRARASLSSPVLLRHANSGKVSMPLQWQRALSTSLPLRDDESRFSDQNSKPRGFRRSMPPSGTLYIGNLPYSITEEELRQSFAEFGEVVRVSLGTTPEGMNRGFGHVQFANVDDASKVIKADEEDPIFIMNRDIYLDHAAVQEQSVREPYHTLFIRPFGGAEDDLRGIFSNFEQSIADVRLLRDKMTGESRGSGFVEFKNAEAATEALEGIKDPKDPSTGRQMVIKYAKPSRLNSASDFKSNPEGKRRRFNQREKGPHRKNSYGGDWQGSQRTEEYRDS</sequence>
<feature type="region of interest" description="Disordered" evidence="4">
    <location>
        <begin position="54"/>
        <end position="77"/>
    </location>
</feature>
<feature type="compositionally biased region" description="Basic and acidic residues" evidence="4">
    <location>
        <begin position="257"/>
        <end position="271"/>
    </location>
</feature>
<dbReference type="EMBL" id="JABBWG010000016">
    <property type="protein sequence ID" value="KAG1816396.1"/>
    <property type="molecule type" value="Genomic_DNA"/>
</dbReference>
<dbReference type="OrthoDB" id="439808at2759"/>
<keyword evidence="7" id="KW-1185">Reference proteome</keyword>
<organism evidence="6 7">
    <name type="scientific">Suillus subaureus</name>
    <dbReference type="NCBI Taxonomy" id="48587"/>
    <lineage>
        <taxon>Eukaryota</taxon>
        <taxon>Fungi</taxon>
        <taxon>Dikarya</taxon>
        <taxon>Basidiomycota</taxon>
        <taxon>Agaricomycotina</taxon>
        <taxon>Agaricomycetes</taxon>
        <taxon>Agaricomycetidae</taxon>
        <taxon>Boletales</taxon>
        <taxon>Suillineae</taxon>
        <taxon>Suillaceae</taxon>
        <taxon>Suillus</taxon>
    </lineage>
</organism>
<keyword evidence="2 3" id="KW-0694">RNA-binding</keyword>
<name>A0A9P7EAS9_9AGAM</name>
<dbReference type="InterPro" id="IPR000504">
    <property type="entry name" value="RRM_dom"/>
</dbReference>
<evidence type="ECO:0000256" key="4">
    <source>
        <dbReference type="SAM" id="MobiDB-lite"/>
    </source>
</evidence>
<dbReference type="PROSITE" id="PS50102">
    <property type="entry name" value="RRM"/>
    <property type="match status" value="2"/>
</dbReference>
<keyword evidence="1" id="KW-0677">Repeat</keyword>
<dbReference type="GO" id="GO:0003723">
    <property type="term" value="F:RNA binding"/>
    <property type="evidence" value="ECO:0007669"/>
    <property type="project" value="UniProtKB-UniRule"/>
</dbReference>
<dbReference type="InterPro" id="IPR035979">
    <property type="entry name" value="RBD_domain_sf"/>
</dbReference>
<dbReference type="AlphaFoldDB" id="A0A9P7EAS9"/>
<gene>
    <name evidence="6" type="ORF">BJ212DRAFT_1271717</name>
</gene>
<dbReference type="PANTHER" id="PTHR23236">
    <property type="entry name" value="EUKARYOTIC TRANSLATION INITIATION FACTOR 4B/4H"/>
    <property type="match status" value="1"/>
</dbReference>
<dbReference type="Pfam" id="PF00076">
    <property type="entry name" value="RRM_1"/>
    <property type="match status" value="2"/>
</dbReference>
<feature type="region of interest" description="Disordered" evidence="4">
    <location>
        <begin position="242"/>
        <end position="295"/>
    </location>
</feature>
<proteinExistence type="predicted"/>
<evidence type="ECO:0000313" key="6">
    <source>
        <dbReference type="EMBL" id="KAG1816396.1"/>
    </source>
</evidence>
<dbReference type="Gene3D" id="3.30.70.330">
    <property type="match status" value="2"/>
</dbReference>
<comment type="caution">
    <text evidence="6">The sequence shown here is derived from an EMBL/GenBank/DDBJ whole genome shotgun (WGS) entry which is preliminary data.</text>
</comment>
<evidence type="ECO:0000256" key="2">
    <source>
        <dbReference type="ARBA" id="ARBA00022884"/>
    </source>
</evidence>
<evidence type="ECO:0000313" key="7">
    <source>
        <dbReference type="Proteomes" id="UP000807769"/>
    </source>
</evidence>
<feature type="domain" description="RRM" evidence="5">
    <location>
        <begin position="167"/>
        <end position="246"/>
    </location>
</feature>
<protein>
    <recommendedName>
        <fullName evidence="5">RRM domain-containing protein</fullName>
    </recommendedName>
</protein>